<accession>A0A1W6WYE3</accession>
<keyword evidence="2" id="KW-1185">Reference proteome</keyword>
<name>A0A1W6WYE3_BACTU</name>
<evidence type="ECO:0000313" key="2">
    <source>
        <dbReference type="Proteomes" id="UP000194143"/>
    </source>
</evidence>
<gene>
    <name evidence="1" type="ORF">CAB88_31700</name>
</gene>
<dbReference type="AlphaFoldDB" id="A0A1W6WYE3"/>
<sequence>MNQVLSYVLLMPLILWSIFQPALFLNASQVDETINLAIYETQKKASLQGKYDSALYKEMKDYLVNIHHYKADQIKIKGTETVTTRGEKIYIEFEIPQPPLTVIDVFKIDNSKPYKIKRTVRSEYTGTT</sequence>
<dbReference type="EMBL" id="CP021063">
    <property type="protein sequence ID" value="ARP61577.1"/>
    <property type="molecule type" value="Genomic_DNA"/>
</dbReference>
<dbReference type="RefSeq" id="WP_001077597.1">
    <property type="nucleotide sequence ID" value="NZ_CP011357.1"/>
</dbReference>
<protein>
    <submittedName>
        <fullName evidence="1">Uncharacterized protein</fullName>
    </submittedName>
</protein>
<organism evidence="1 2">
    <name type="scientific">Bacillus thuringiensis</name>
    <dbReference type="NCBI Taxonomy" id="1428"/>
    <lineage>
        <taxon>Bacteria</taxon>
        <taxon>Bacillati</taxon>
        <taxon>Bacillota</taxon>
        <taxon>Bacilli</taxon>
        <taxon>Bacillales</taxon>
        <taxon>Bacillaceae</taxon>
        <taxon>Bacillus</taxon>
        <taxon>Bacillus cereus group</taxon>
    </lineage>
</organism>
<reference evidence="1 2" key="1">
    <citation type="submission" date="2017-04" db="EMBL/GenBank/DDBJ databases">
        <title>Complete Genome Sequence of Bacillus thuringiensis type Strain ATCC 10792.</title>
        <authorList>
            <person name="Oh D.-H."/>
            <person name="Park B.-J."/>
            <person name="Shuai W."/>
            <person name="Chelliah R."/>
        </authorList>
    </citation>
    <scope>NUCLEOTIDE SEQUENCE [LARGE SCALE GENOMIC DNA]</scope>
    <source>
        <strain evidence="1 2">ATCC 10792</strain>
        <plasmid evidence="1 2">poh2</plasmid>
    </source>
</reference>
<keyword evidence="1" id="KW-0614">Plasmid</keyword>
<proteinExistence type="predicted"/>
<geneLocation type="plasmid" evidence="1 2">
    <name>poh2</name>
</geneLocation>
<dbReference type="Proteomes" id="UP000194143">
    <property type="component" value="Plasmid poh2"/>
</dbReference>
<evidence type="ECO:0000313" key="1">
    <source>
        <dbReference type="EMBL" id="ARP61577.1"/>
    </source>
</evidence>
<dbReference type="GeneID" id="67466831"/>